<gene>
    <name evidence="7" type="ORF">HERILL_LOCUS3934</name>
</gene>
<evidence type="ECO:0000256" key="4">
    <source>
        <dbReference type="ARBA" id="ARBA00022989"/>
    </source>
</evidence>
<dbReference type="FunCoup" id="A0A7R8YPJ6">
    <property type="interactions" value="457"/>
</dbReference>
<keyword evidence="5 6" id="KW-0472">Membrane</keyword>
<evidence type="ECO:0000256" key="2">
    <source>
        <dbReference type="ARBA" id="ARBA00013977"/>
    </source>
</evidence>
<feature type="transmembrane region" description="Helical" evidence="6">
    <location>
        <begin position="169"/>
        <end position="189"/>
    </location>
</feature>
<dbReference type="EMBL" id="LR899010">
    <property type="protein sequence ID" value="CAD7080796.1"/>
    <property type="molecule type" value="Genomic_DNA"/>
</dbReference>
<comment type="subcellular location">
    <subcellularLocation>
        <location evidence="1">Membrane</location>
        <topology evidence="1">Multi-pass membrane protein</topology>
    </subcellularLocation>
</comment>
<feature type="transmembrane region" description="Helical" evidence="6">
    <location>
        <begin position="67"/>
        <end position="85"/>
    </location>
</feature>
<evidence type="ECO:0000256" key="5">
    <source>
        <dbReference type="ARBA" id="ARBA00023136"/>
    </source>
</evidence>
<keyword evidence="4 6" id="KW-1133">Transmembrane helix</keyword>
<feature type="transmembrane region" description="Helical" evidence="6">
    <location>
        <begin position="6"/>
        <end position="28"/>
    </location>
</feature>
<reference evidence="7 8" key="1">
    <citation type="submission" date="2020-11" db="EMBL/GenBank/DDBJ databases">
        <authorList>
            <person name="Wallbank WR R."/>
            <person name="Pardo Diaz C."/>
            <person name="Kozak K."/>
            <person name="Martin S."/>
            <person name="Jiggins C."/>
            <person name="Moest M."/>
            <person name="Warren A I."/>
            <person name="Generalovic N T."/>
            <person name="Byers J.R.P. K."/>
            <person name="Montejo-Kovacevich G."/>
            <person name="Yen C E."/>
        </authorList>
    </citation>
    <scope>NUCLEOTIDE SEQUENCE [LARGE SCALE GENOMIC DNA]</scope>
</reference>
<dbReference type="OMA" id="FYICTAC"/>
<sequence>MHIQLVVYVRLILATLVSITCIVGDNLLETTRHPLLKALCDNATHAIVGGLTGIAFIMHFYDKLSNVAGWTLIFACFAVSSFIDLDHFAAAKSLSLYAATNLSDRPFLHCTTIPLVLVFVFAAASMLQYFKTSLVLGIVCCAFLTHHTRDAIRHGYWICPFGHTDRVPYSLYLIITIVTPYALFLLHSFCRGNFALLNFTMAGKYYDRTTQNGAKMFIV</sequence>
<organism evidence="7 8">
    <name type="scientific">Hermetia illucens</name>
    <name type="common">Black soldier fly</name>
    <dbReference type="NCBI Taxonomy" id="343691"/>
    <lineage>
        <taxon>Eukaryota</taxon>
        <taxon>Metazoa</taxon>
        <taxon>Ecdysozoa</taxon>
        <taxon>Arthropoda</taxon>
        <taxon>Hexapoda</taxon>
        <taxon>Insecta</taxon>
        <taxon>Pterygota</taxon>
        <taxon>Neoptera</taxon>
        <taxon>Endopterygota</taxon>
        <taxon>Diptera</taxon>
        <taxon>Brachycera</taxon>
        <taxon>Stratiomyomorpha</taxon>
        <taxon>Stratiomyidae</taxon>
        <taxon>Hermetiinae</taxon>
        <taxon>Hermetia</taxon>
    </lineage>
</organism>
<feature type="transmembrane region" description="Helical" evidence="6">
    <location>
        <begin position="130"/>
        <end position="148"/>
    </location>
</feature>
<evidence type="ECO:0000256" key="1">
    <source>
        <dbReference type="ARBA" id="ARBA00004141"/>
    </source>
</evidence>
<protein>
    <recommendedName>
        <fullName evidence="2">Transmembrane protein 267</fullName>
    </recommendedName>
</protein>
<evidence type="ECO:0000256" key="6">
    <source>
        <dbReference type="SAM" id="Phobius"/>
    </source>
</evidence>
<dbReference type="InParanoid" id="A0A7R8YPJ6"/>
<feature type="transmembrane region" description="Helical" evidence="6">
    <location>
        <begin position="40"/>
        <end position="61"/>
    </location>
</feature>
<name>A0A7R8YPJ6_HERIL</name>
<dbReference type="GO" id="GO:0016020">
    <property type="term" value="C:membrane"/>
    <property type="evidence" value="ECO:0007669"/>
    <property type="project" value="UniProtKB-SubCell"/>
</dbReference>
<evidence type="ECO:0000313" key="7">
    <source>
        <dbReference type="EMBL" id="CAD7080796.1"/>
    </source>
</evidence>
<dbReference type="InterPro" id="IPR026572">
    <property type="entry name" value="TMEM267"/>
</dbReference>
<evidence type="ECO:0000313" key="8">
    <source>
        <dbReference type="Proteomes" id="UP000594454"/>
    </source>
</evidence>
<dbReference type="AlphaFoldDB" id="A0A7R8YPJ6"/>
<feature type="transmembrane region" description="Helical" evidence="6">
    <location>
        <begin position="106"/>
        <end position="124"/>
    </location>
</feature>
<keyword evidence="3 6" id="KW-0812">Transmembrane</keyword>
<dbReference type="OrthoDB" id="10014558at2759"/>
<evidence type="ECO:0000256" key="3">
    <source>
        <dbReference type="ARBA" id="ARBA00022692"/>
    </source>
</evidence>
<proteinExistence type="predicted"/>
<dbReference type="PANTHER" id="PTHR13628">
    <property type="entry name" value="TRANSMEMBRANE PROTEIN 267"/>
    <property type="match status" value="1"/>
</dbReference>
<dbReference type="Proteomes" id="UP000594454">
    <property type="component" value="Chromosome 2"/>
</dbReference>
<accession>A0A7R8YPJ6</accession>
<keyword evidence="8" id="KW-1185">Reference proteome</keyword>
<dbReference type="PANTHER" id="PTHR13628:SF1">
    <property type="entry name" value="TRANSMEMBRANE PROTEIN 267"/>
    <property type="match status" value="1"/>
</dbReference>